<dbReference type="AlphaFoldDB" id="A0A2A6CDZ2"/>
<evidence type="ECO:0000313" key="3">
    <source>
        <dbReference type="Proteomes" id="UP000005239"/>
    </source>
</evidence>
<dbReference type="InterPro" id="IPR036691">
    <property type="entry name" value="Endo/exonu/phosph_ase_sf"/>
</dbReference>
<organism evidence="2 3">
    <name type="scientific">Pristionchus pacificus</name>
    <name type="common">Parasitic nematode worm</name>
    <dbReference type="NCBI Taxonomy" id="54126"/>
    <lineage>
        <taxon>Eukaryota</taxon>
        <taxon>Metazoa</taxon>
        <taxon>Ecdysozoa</taxon>
        <taxon>Nematoda</taxon>
        <taxon>Chromadorea</taxon>
        <taxon>Rhabditida</taxon>
        <taxon>Rhabditina</taxon>
        <taxon>Diplogasteromorpha</taxon>
        <taxon>Diplogasteroidea</taxon>
        <taxon>Neodiplogasteridae</taxon>
        <taxon>Pristionchus</taxon>
    </lineage>
</organism>
<dbReference type="EnsemblMetazoa" id="PPA43120.1">
    <property type="protein sequence ID" value="PPA43120.1"/>
    <property type="gene ID" value="WBGene00281489"/>
</dbReference>
<evidence type="ECO:0000256" key="1">
    <source>
        <dbReference type="SAM" id="MobiDB-lite"/>
    </source>
</evidence>
<protein>
    <submittedName>
        <fullName evidence="2">Uncharacterized protein</fullName>
    </submittedName>
</protein>
<reference evidence="3" key="1">
    <citation type="journal article" date="2008" name="Nat. Genet.">
        <title>The Pristionchus pacificus genome provides a unique perspective on nematode lifestyle and parasitism.</title>
        <authorList>
            <person name="Dieterich C."/>
            <person name="Clifton S.W."/>
            <person name="Schuster L.N."/>
            <person name="Chinwalla A."/>
            <person name="Delehaunty K."/>
            <person name="Dinkelacker I."/>
            <person name="Fulton L."/>
            <person name="Fulton R."/>
            <person name="Godfrey J."/>
            <person name="Minx P."/>
            <person name="Mitreva M."/>
            <person name="Roeseler W."/>
            <person name="Tian H."/>
            <person name="Witte H."/>
            <person name="Yang S.P."/>
            <person name="Wilson R.K."/>
            <person name="Sommer R.J."/>
        </authorList>
    </citation>
    <scope>NUCLEOTIDE SEQUENCE [LARGE SCALE GENOMIC DNA]</scope>
    <source>
        <strain evidence="3">PS312</strain>
    </source>
</reference>
<sequence length="454" mass="52580">MIVDAPYLYIYFCTFISRSATSNSIMSITTILENLTNSEFQEYCIGRSSQNYETFKDFVLFEDSKINPEQSYTKVLEKFRIVNDEDIETRRKSKSRRYLLWNCDKIYDKNGDIKELLKTLITAIKPDGILLNELCLQYKDIKSIKSMHDELKKHLLELDYVVLSHVPSCKNTHWMRGSAILIHKDLMGRKKQFEEVRILTGKVNDFEIATVKDKTLNVNVHCCYIPTDQFLNLHRNAAKKIVDGVGGGDFNLNSMPSFRDTFTKLNDCLDETWATHKKAGLGYKPTKIDYVFKGKNEKVIVKVHKPFSPDDIKRSEAHYPIVFDVSAMIDGIRSNDTHCEEIDCEFACGMREAILESKIVVKREKEAQKIADAARKKEAAQQLNAAKEQAKLAKKADDERKKEEAKELKRREREAKRAETEQLKREREEAKIRKKQDTARSKQEKKSARTPRGK</sequence>
<gene>
    <name evidence="2" type="primary">WBGene00281489</name>
</gene>
<evidence type="ECO:0000313" key="2">
    <source>
        <dbReference type="EnsemblMetazoa" id="PPA43120.1"/>
    </source>
</evidence>
<accession>A0A8R1Z2G6</accession>
<name>A0A2A6CDZ2_PRIPA</name>
<feature type="compositionally biased region" description="Basic and acidic residues" evidence="1">
    <location>
        <begin position="388"/>
        <end position="447"/>
    </location>
</feature>
<proteinExistence type="predicted"/>
<feature type="region of interest" description="Disordered" evidence="1">
    <location>
        <begin position="381"/>
        <end position="454"/>
    </location>
</feature>
<accession>A0A2A6CDZ2</accession>
<dbReference type="Proteomes" id="UP000005239">
    <property type="component" value="Unassembled WGS sequence"/>
</dbReference>
<reference evidence="2" key="2">
    <citation type="submission" date="2022-06" db="UniProtKB">
        <authorList>
            <consortium name="EnsemblMetazoa"/>
        </authorList>
    </citation>
    <scope>IDENTIFICATION</scope>
    <source>
        <strain evidence="2">PS312</strain>
    </source>
</reference>
<dbReference type="Gene3D" id="3.60.10.10">
    <property type="entry name" value="Endonuclease/exonuclease/phosphatase"/>
    <property type="match status" value="1"/>
</dbReference>
<dbReference type="SUPFAM" id="SSF56219">
    <property type="entry name" value="DNase I-like"/>
    <property type="match status" value="1"/>
</dbReference>
<keyword evidence="3" id="KW-1185">Reference proteome</keyword>